<protein>
    <submittedName>
        <fullName evidence="5">Protein kinase</fullName>
    </submittedName>
</protein>
<sequence length="620" mass="68452">MPSADPAPPSDASDYSDVGDYSADEDFYVPGVNDPSSSGSTPLAFSAASHPAPPPYPSSEESDHSSNVVRQDSNFSRLSAQSWLTVDSAQDVDEPHLLHPRDPAVPQPAAATPFDPAASATAPRDAPIIPDRKFPGADRDRDPSTLFDVDIEAELLQTVQSKPLAEMSVFECCAVLQAGVPAYKKKSFRRFGARRVWLSPECDRLLWTSKKDGVTADHIKLQKVAKMKCADREVSVDVTEGYRISLLFGNPEEAGMWVRALSCLIPLQARVRAPKGVVPPDKDREDYTLIDDVFDNRPLRDRIAVNSYIVLCSANKQPPQMGNKLAFSRSEASFCGLRYIPYKLVPLLLRSQEEIAVLKRLDHPNVVKYHECLQDQEHGGNYVIFEYLAKGSIMDSTKLEGVAPIREATAREYIRDVVNGLEYLHSLRIAHGDVRPDNLLRSVNGAIKINPLGCITHDFTEIQNGPALVRARLGEASPAFLAPELCWLSDAPSAHSKSYAMDVWAVGVVLYFMLYGRVPFGGRDNHAIQESICKGKLRFPRHPETSRKVRSLLKGVLGEKDPKTRIALSELQRHPWFSEADNKAAIIGDASREPTRLIVSPEEVDSAVQVAKVGVTSRKR</sequence>
<dbReference type="GO" id="GO:0004674">
    <property type="term" value="F:protein serine/threonine kinase activity"/>
    <property type="evidence" value="ECO:0007669"/>
    <property type="project" value="TreeGrafter"/>
</dbReference>
<evidence type="ECO:0000313" key="6">
    <source>
        <dbReference type="Proteomes" id="UP000012073"/>
    </source>
</evidence>
<reference evidence="6" key="1">
    <citation type="journal article" date="2013" name="Proc. Natl. Acad. Sci. U.S.A.">
        <title>Genome structure and metabolic features in the red seaweed Chondrus crispus shed light on evolution of the Archaeplastida.</title>
        <authorList>
            <person name="Collen J."/>
            <person name="Porcel B."/>
            <person name="Carre W."/>
            <person name="Ball S.G."/>
            <person name="Chaparro C."/>
            <person name="Tonon T."/>
            <person name="Barbeyron T."/>
            <person name="Michel G."/>
            <person name="Noel B."/>
            <person name="Valentin K."/>
            <person name="Elias M."/>
            <person name="Artiguenave F."/>
            <person name="Arun A."/>
            <person name="Aury J.M."/>
            <person name="Barbosa-Neto J.F."/>
            <person name="Bothwell J.H."/>
            <person name="Bouget F.Y."/>
            <person name="Brillet L."/>
            <person name="Cabello-Hurtado F."/>
            <person name="Capella-Gutierrez S."/>
            <person name="Charrier B."/>
            <person name="Cladiere L."/>
            <person name="Cock J.M."/>
            <person name="Coelho S.M."/>
            <person name="Colleoni C."/>
            <person name="Czjzek M."/>
            <person name="Da Silva C."/>
            <person name="Delage L."/>
            <person name="Denoeud F."/>
            <person name="Deschamps P."/>
            <person name="Dittami S.M."/>
            <person name="Gabaldon T."/>
            <person name="Gachon C.M."/>
            <person name="Groisillier A."/>
            <person name="Herve C."/>
            <person name="Jabbari K."/>
            <person name="Katinka M."/>
            <person name="Kloareg B."/>
            <person name="Kowalczyk N."/>
            <person name="Labadie K."/>
            <person name="Leblanc C."/>
            <person name="Lopez P.J."/>
            <person name="McLachlan D.H."/>
            <person name="Meslet-Cladiere L."/>
            <person name="Moustafa A."/>
            <person name="Nehr Z."/>
            <person name="Nyvall Collen P."/>
            <person name="Panaud O."/>
            <person name="Partensky F."/>
            <person name="Poulain J."/>
            <person name="Rensing S.A."/>
            <person name="Rousvoal S."/>
            <person name="Samson G."/>
            <person name="Symeonidi A."/>
            <person name="Weissenbach J."/>
            <person name="Zambounis A."/>
            <person name="Wincker P."/>
            <person name="Boyen C."/>
        </authorList>
    </citation>
    <scope>NUCLEOTIDE SEQUENCE [LARGE SCALE GENOMIC DNA]</scope>
    <source>
        <strain evidence="6">cv. Stackhouse</strain>
    </source>
</reference>
<organism evidence="5 6">
    <name type="scientific">Chondrus crispus</name>
    <name type="common">Carrageen Irish moss</name>
    <name type="synonym">Polymorpha crispa</name>
    <dbReference type="NCBI Taxonomy" id="2769"/>
    <lineage>
        <taxon>Eukaryota</taxon>
        <taxon>Rhodophyta</taxon>
        <taxon>Florideophyceae</taxon>
        <taxon>Rhodymeniophycidae</taxon>
        <taxon>Gigartinales</taxon>
        <taxon>Gigartinaceae</taxon>
        <taxon>Chondrus</taxon>
    </lineage>
</organism>
<dbReference type="GO" id="GO:0005524">
    <property type="term" value="F:ATP binding"/>
    <property type="evidence" value="ECO:0007669"/>
    <property type="project" value="UniProtKB-KW"/>
</dbReference>
<dbReference type="GO" id="GO:0035556">
    <property type="term" value="P:intracellular signal transduction"/>
    <property type="evidence" value="ECO:0007669"/>
    <property type="project" value="TreeGrafter"/>
</dbReference>
<keyword evidence="2" id="KW-0067">ATP-binding</keyword>
<evidence type="ECO:0000256" key="3">
    <source>
        <dbReference type="SAM" id="MobiDB-lite"/>
    </source>
</evidence>
<dbReference type="InterPro" id="IPR011009">
    <property type="entry name" value="Kinase-like_dom_sf"/>
</dbReference>
<dbReference type="Gene3D" id="1.10.510.10">
    <property type="entry name" value="Transferase(Phosphotransferase) domain 1"/>
    <property type="match status" value="1"/>
</dbReference>
<dbReference type="Gramene" id="CDF39730">
    <property type="protein sequence ID" value="CDF39730"/>
    <property type="gene ID" value="CHC_T00008896001"/>
</dbReference>
<dbReference type="Pfam" id="PF00069">
    <property type="entry name" value="Pkinase"/>
    <property type="match status" value="1"/>
</dbReference>
<name>R7QQR6_CHOCR</name>
<evidence type="ECO:0000259" key="4">
    <source>
        <dbReference type="PROSITE" id="PS50011"/>
    </source>
</evidence>
<evidence type="ECO:0000256" key="2">
    <source>
        <dbReference type="ARBA" id="ARBA00022840"/>
    </source>
</evidence>
<dbReference type="PROSITE" id="PS50011">
    <property type="entry name" value="PROTEIN_KINASE_DOM"/>
    <property type="match status" value="1"/>
</dbReference>
<proteinExistence type="predicted"/>
<dbReference type="PhylomeDB" id="R7QQR6"/>
<evidence type="ECO:0000313" key="5">
    <source>
        <dbReference type="EMBL" id="CDF39730.1"/>
    </source>
</evidence>
<dbReference type="Proteomes" id="UP000012073">
    <property type="component" value="Unassembled WGS sequence"/>
</dbReference>
<dbReference type="PANTHER" id="PTHR24346:SF77">
    <property type="entry name" value="SERINE THREONINE PROTEIN KINASE"/>
    <property type="match status" value="1"/>
</dbReference>
<dbReference type="AlphaFoldDB" id="R7QQR6"/>
<dbReference type="RefSeq" id="XP_005710024.1">
    <property type="nucleotide sequence ID" value="XM_005709967.1"/>
</dbReference>
<dbReference type="SUPFAM" id="SSF56112">
    <property type="entry name" value="Protein kinase-like (PK-like)"/>
    <property type="match status" value="1"/>
</dbReference>
<keyword evidence="6" id="KW-1185">Reference proteome</keyword>
<feature type="domain" description="Protein kinase" evidence="4">
    <location>
        <begin position="297"/>
        <end position="577"/>
    </location>
</feature>
<dbReference type="OMA" id="HAIQESI"/>
<dbReference type="STRING" id="2769.R7QQR6"/>
<dbReference type="InterPro" id="IPR000719">
    <property type="entry name" value="Prot_kinase_dom"/>
</dbReference>
<feature type="compositionally biased region" description="Basic and acidic residues" evidence="3">
    <location>
        <begin position="130"/>
        <end position="141"/>
    </location>
</feature>
<dbReference type="KEGG" id="ccp:CHC_T00008896001"/>
<gene>
    <name evidence="5" type="ORF">CHC_T00008896001</name>
</gene>
<evidence type="ECO:0000256" key="1">
    <source>
        <dbReference type="ARBA" id="ARBA00022741"/>
    </source>
</evidence>
<keyword evidence="5" id="KW-0418">Kinase</keyword>
<dbReference type="OrthoDB" id="68483at2759"/>
<feature type="compositionally biased region" description="Low complexity" evidence="3">
    <location>
        <begin position="107"/>
        <end position="123"/>
    </location>
</feature>
<dbReference type="GO" id="GO:0005737">
    <property type="term" value="C:cytoplasm"/>
    <property type="evidence" value="ECO:0007669"/>
    <property type="project" value="TreeGrafter"/>
</dbReference>
<feature type="compositionally biased region" description="Polar residues" evidence="3">
    <location>
        <begin position="34"/>
        <end position="43"/>
    </location>
</feature>
<dbReference type="EMBL" id="HG002070">
    <property type="protein sequence ID" value="CDF39730.1"/>
    <property type="molecule type" value="Genomic_DNA"/>
</dbReference>
<feature type="region of interest" description="Disordered" evidence="3">
    <location>
        <begin position="94"/>
        <end position="141"/>
    </location>
</feature>
<dbReference type="PANTHER" id="PTHR24346">
    <property type="entry name" value="MAP/MICROTUBULE AFFINITY-REGULATING KINASE"/>
    <property type="match status" value="1"/>
</dbReference>
<feature type="region of interest" description="Disordered" evidence="3">
    <location>
        <begin position="1"/>
        <end position="73"/>
    </location>
</feature>
<dbReference type="GeneID" id="17317752"/>
<keyword evidence="1" id="KW-0547">Nucleotide-binding</keyword>
<accession>R7QQR6</accession>
<keyword evidence="5" id="KW-0808">Transferase</keyword>